<feature type="non-terminal residue" evidence="1">
    <location>
        <position position="1"/>
    </location>
</feature>
<keyword evidence="2" id="KW-1185">Reference proteome</keyword>
<protein>
    <submittedName>
        <fullName evidence="1">11566_t:CDS:1</fullName>
    </submittedName>
</protein>
<dbReference type="Proteomes" id="UP000789920">
    <property type="component" value="Unassembled WGS sequence"/>
</dbReference>
<proteinExistence type="predicted"/>
<feature type="non-terminal residue" evidence="1">
    <location>
        <position position="56"/>
    </location>
</feature>
<sequence length="56" mass="6846">FDELKNNIKNKKISSKLEDKGYDDNRISEICEEFLTNNRKLKNLYILRRWKLDTIQ</sequence>
<evidence type="ECO:0000313" key="1">
    <source>
        <dbReference type="EMBL" id="CAG8846169.1"/>
    </source>
</evidence>
<reference evidence="1" key="1">
    <citation type="submission" date="2021-06" db="EMBL/GenBank/DDBJ databases">
        <authorList>
            <person name="Kallberg Y."/>
            <person name="Tangrot J."/>
            <person name="Rosling A."/>
        </authorList>
    </citation>
    <scope>NUCLEOTIDE SEQUENCE</scope>
    <source>
        <strain evidence="1">MA461A</strain>
    </source>
</reference>
<name>A0ACA9SQ70_9GLOM</name>
<comment type="caution">
    <text evidence="1">The sequence shown here is derived from an EMBL/GenBank/DDBJ whole genome shotgun (WGS) entry which is preliminary data.</text>
</comment>
<organism evidence="1 2">
    <name type="scientific">Racocetra persica</name>
    <dbReference type="NCBI Taxonomy" id="160502"/>
    <lineage>
        <taxon>Eukaryota</taxon>
        <taxon>Fungi</taxon>
        <taxon>Fungi incertae sedis</taxon>
        <taxon>Mucoromycota</taxon>
        <taxon>Glomeromycotina</taxon>
        <taxon>Glomeromycetes</taxon>
        <taxon>Diversisporales</taxon>
        <taxon>Gigasporaceae</taxon>
        <taxon>Racocetra</taxon>
    </lineage>
</organism>
<accession>A0ACA9SQ70</accession>
<gene>
    <name evidence="1" type="ORF">RPERSI_LOCUS34004</name>
</gene>
<evidence type="ECO:0000313" key="2">
    <source>
        <dbReference type="Proteomes" id="UP000789920"/>
    </source>
</evidence>
<dbReference type="EMBL" id="CAJVQC010149986">
    <property type="protein sequence ID" value="CAG8846169.1"/>
    <property type="molecule type" value="Genomic_DNA"/>
</dbReference>